<dbReference type="EMBL" id="JAVIZA010000001">
    <property type="protein sequence ID" value="MDR6167113.1"/>
    <property type="molecule type" value="Genomic_DNA"/>
</dbReference>
<evidence type="ECO:0000259" key="3">
    <source>
        <dbReference type="Pfam" id="PF00156"/>
    </source>
</evidence>
<dbReference type="SUPFAM" id="SSF53271">
    <property type="entry name" value="PRTase-like"/>
    <property type="match status" value="1"/>
</dbReference>
<keyword evidence="5" id="KW-1185">Reference proteome</keyword>
<evidence type="ECO:0000256" key="2">
    <source>
        <dbReference type="SAM" id="MobiDB-lite"/>
    </source>
</evidence>
<dbReference type="CDD" id="cd06223">
    <property type="entry name" value="PRTases_typeI"/>
    <property type="match status" value="1"/>
</dbReference>
<comment type="caution">
    <text evidence="4">The sequence shown here is derived from an EMBL/GenBank/DDBJ whole genome shotgun (WGS) entry which is preliminary data.</text>
</comment>
<dbReference type="Gene3D" id="3.40.50.2020">
    <property type="match status" value="1"/>
</dbReference>
<feature type="region of interest" description="Disordered" evidence="2">
    <location>
        <begin position="1"/>
        <end position="22"/>
    </location>
</feature>
<dbReference type="InterPro" id="IPR029057">
    <property type="entry name" value="PRTase-like"/>
</dbReference>
<accession>A0ABU1HZN9</accession>
<feature type="domain" description="Phosphoribosyltransferase" evidence="3">
    <location>
        <begin position="186"/>
        <end position="223"/>
    </location>
</feature>
<dbReference type="InterPro" id="IPR051910">
    <property type="entry name" value="ComF/GntX_DNA_util-trans"/>
</dbReference>
<dbReference type="Pfam" id="PF00156">
    <property type="entry name" value="Pribosyltran"/>
    <property type="match status" value="1"/>
</dbReference>
<evidence type="ECO:0000313" key="4">
    <source>
        <dbReference type="EMBL" id="MDR6167113.1"/>
    </source>
</evidence>
<dbReference type="Proteomes" id="UP001260188">
    <property type="component" value="Unassembled WGS sequence"/>
</dbReference>
<evidence type="ECO:0000256" key="1">
    <source>
        <dbReference type="ARBA" id="ARBA00008007"/>
    </source>
</evidence>
<reference evidence="4 5" key="1">
    <citation type="submission" date="2023-08" db="EMBL/GenBank/DDBJ databases">
        <title>Functional and genomic diversity of the sorghum phyllosphere microbiome.</title>
        <authorList>
            <person name="Shade A."/>
        </authorList>
    </citation>
    <scope>NUCLEOTIDE SEQUENCE [LARGE SCALE GENOMIC DNA]</scope>
    <source>
        <strain evidence="4 5">SORGH_AS_0919</strain>
    </source>
</reference>
<protein>
    <submittedName>
        <fullName evidence="4">Amidophosphoribosyltransferase</fullName>
    </submittedName>
</protein>
<evidence type="ECO:0000313" key="5">
    <source>
        <dbReference type="Proteomes" id="UP001260188"/>
    </source>
</evidence>
<dbReference type="InterPro" id="IPR000836">
    <property type="entry name" value="PRTase_dom"/>
</dbReference>
<comment type="similarity">
    <text evidence="1">Belongs to the ComF/GntX family.</text>
</comment>
<proteinExistence type="inferred from homology"/>
<dbReference type="PANTHER" id="PTHR47505">
    <property type="entry name" value="DNA UTILIZATION PROTEIN YHGH"/>
    <property type="match status" value="1"/>
</dbReference>
<dbReference type="PANTHER" id="PTHR47505:SF1">
    <property type="entry name" value="DNA UTILIZATION PROTEIN YHGH"/>
    <property type="match status" value="1"/>
</dbReference>
<gene>
    <name evidence="4" type="ORF">QE367_001317</name>
</gene>
<name>A0ABU1HZN9_9MICO</name>
<sequence length="235" mass="25097">MTLPLTATRRQHGGVQPDPLRRGPWREHLADALDLLMPVWCAGCDAPGRPLCEICAAEIARPLRHDADGLEVRSVARYEGTAARVVRALKEDGRTGLARPLGALMADLVRQAGWADAVLVPVPPSRAALRRRGYAVPELLARRCEARVGRWLRSRGRALDQRLLGRAERERNVAGAFLARPGAGAVVIVDDVMTTGATLRAARNALSAAGRRVVGAVVLADTPLRVSAEGIPGGS</sequence>
<organism evidence="4 5">
    <name type="scientific">Microbacterium paludicola</name>
    <dbReference type="NCBI Taxonomy" id="300019"/>
    <lineage>
        <taxon>Bacteria</taxon>
        <taxon>Bacillati</taxon>
        <taxon>Actinomycetota</taxon>
        <taxon>Actinomycetes</taxon>
        <taxon>Micrococcales</taxon>
        <taxon>Microbacteriaceae</taxon>
        <taxon>Microbacterium</taxon>
    </lineage>
</organism>